<feature type="compositionally biased region" description="Low complexity" evidence="1">
    <location>
        <begin position="131"/>
        <end position="149"/>
    </location>
</feature>
<evidence type="ECO:0000313" key="2">
    <source>
        <dbReference type="EMBL" id="RLU20241.1"/>
    </source>
</evidence>
<organism evidence="2 3">
    <name type="scientific">Ooceraea biroi</name>
    <name type="common">Clonal raider ant</name>
    <name type="synonym">Cerapachys biroi</name>
    <dbReference type="NCBI Taxonomy" id="2015173"/>
    <lineage>
        <taxon>Eukaryota</taxon>
        <taxon>Metazoa</taxon>
        <taxon>Ecdysozoa</taxon>
        <taxon>Arthropoda</taxon>
        <taxon>Hexapoda</taxon>
        <taxon>Insecta</taxon>
        <taxon>Pterygota</taxon>
        <taxon>Neoptera</taxon>
        <taxon>Endopterygota</taxon>
        <taxon>Hymenoptera</taxon>
        <taxon>Apocrita</taxon>
        <taxon>Aculeata</taxon>
        <taxon>Formicoidea</taxon>
        <taxon>Formicidae</taxon>
        <taxon>Dorylinae</taxon>
        <taxon>Ooceraea</taxon>
    </lineage>
</organism>
<sequence length="232" mass="26831">MGVMQMTENTAKERIETLFKAAHRSGRRMWSQERYKILCMYDLQMDTEKMRKQLIPEWKQMPLEQKLSYIHRAIMNKTYRIKRRSSYPCIRSDKKFENIINSKSVLEFNFECSDTSSKSSVLTDDDVVHQSDIVNNNNDNNKNDSQQDISSDDDSNALTNGNSDNSDSNPMSPIWDIPITSPLCSTNSNHEQDPLSLLIYPDIAIDEDYDFACDLDCSICAPFIRYECSNMS</sequence>
<protein>
    <submittedName>
        <fullName evidence="2">Uncharacterized protein</fullName>
    </submittedName>
</protein>
<dbReference type="Proteomes" id="UP000279307">
    <property type="component" value="Chromosome 7"/>
</dbReference>
<evidence type="ECO:0000256" key="1">
    <source>
        <dbReference type="SAM" id="MobiDB-lite"/>
    </source>
</evidence>
<dbReference type="EMBL" id="QOIP01000007">
    <property type="protein sequence ID" value="RLU20241.1"/>
    <property type="molecule type" value="Genomic_DNA"/>
</dbReference>
<accession>A0A3L8DIQ9</accession>
<evidence type="ECO:0000313" key="3">
    <source>
        <dbReference type="Proteomes" id="UP000279307"/>
    </source>
</evidence>
<proteinExistence type="predicted"/>
<name>A0A3L8DIQ9_OOCBI</name>
<comment type="caution">
    <text evidence="2">The sequence shown here is derived from an EMBL/GenBank/DDBJ whole genome shotgun (WGS) entry which is preliminary data.</text>
</comment>
<dbReference type="AlphaFoldDB" id="A0A3L8DIQ9"/>
<reference evidence="2 3" key="1">
    <citation type="journal article" date="2018" name="Genome Res.">
        <title>The genomic architecture and molecular evolution of ant odorant receptors.</title>
        <authorList>
            <person name="McKenzie S.K."/>
            <person name="Kronauer D.J.C."/>
        </authorList>
    </citation>
    <scope>NUCLEOTIDE SEQUENCE [LARGE SCALE GENOMIC DNA]</scope>
    <source>
        <strain evidence="2">Clonal line C1</strain>
    </source>
</reference>
<gene>
    <name evidence="2" type="ORF">DMN91_006848</name>
</gene>
<feature type="region of interest" description="Disordered" evidence="1">
    <location>
        <begin position="131"/>
        <end position="172"/>
    </location>
</feature>